<dbReference type="Gene3D" id="3.40.50.300">
    <property type="entry name" value="P-loop containing nucleotide triphosphate hydrolases"/>
    <property type="match status" value="1"/>
</dbReference>
<evidence type="ECO:0000313" key="7">
    <source>
        <dbReference type="EMBL" id="QEA08250.1"/>
    </source>
</evidence>
<evidence type="ECO:0000256" key="2">
    <source>
        <dbReference type="ARBA" id="ARBA00022801"/>
    </source>
</evidence>
<keyword evidence="1" id="KW-0547">Nucleotide-binding</keyword>
<dbReference type="InterPro" id="IPR049730">
    <property type="entry name" value="SNF2/RAD54-like_C"/>
</dbReference>
<dbReference type="SMART" id="SM00490">
    <property type="entry name" value="HELICc"/>
    <property type="match status" value="1"/>
</dbReference>
<dbReference type="InterPro" id="IPR000330">
    <property type="entry name" value="SNF2_N"/>
</dbReference>
<evidence type="ECO:0000256" key="3">
    <source>
        <dbReference type="ARBA" id="ARBA00022806"/>
    </source>
</evidence>
<reference evidence="7" key="1">
    <citation type="journal article" date="2019" name="Viruses">
        <title>Detection and Characterization of Invertebrate Iridoviruses Found in Reptiles and Prey Insects in Europe over the Past Two Decades.</title>
        <authorList>
            <person name="Papp T."/>
            <person name="Marschang R.E."/>
        </authorList>
    </citation>
    <scope>NUCLEOTIDE SEQUENCE</scope>
    <source>
        <strain evidence="7">Liz-CrIV</strain>
    </source>
</reference>
<feature type="domain" description="Helicase C-terminal" evidence="6">
    <location>
        <begin position="437"/>
        <end position="586"/>
    </location>
</feature>
<sequence>MAEAMNELCNLTQHLQVDDDQLSDLKLKNGYSLFPHQEKVMLWMKHRENLTKKECRKEGEKTWGVRGGIISLCMGLGKTLTALAYSFQNKASFPTLVITSKTVIHEWKTEGVEKFFDSKNIRVLYLHRDFINNIEKICRDDIMTYDIVITTYDVCLFACKKGSYFLQCFEMGEEQSLMKNKIVAIHTRKRKDANLPNLKGTAVIYGTPWERVICDESQKLANPKTMTYKCIMAVYGKYKWCLTGTPIRNYETDIWAQLRFCGYKGVERSHDWNRNGQGLIAFKDHNLISAIFTMSYDDAQMSLPKKTENNLTVKLEGQHKEIYEGILTETREMYKKMMNDLCSFTYVLAMFTRLRQCAIAPYLITPDAKRNSKEKNNCSKWCLDKFGGAGIKSSKILKIVEIIKSVTLNDNPNCNSNPKSLQLLAKEKAYSCFGSDYIKSYNPEISHPTKIIVFSMFTSCLDLLSEAIKEDYPNFKFVQVDGDTKNRSELFDQFKNDINTQGLFLTYKVGSEGLNLTEATHCICIEPWWTNAVHNQAKARLWRTGQTKQVYVHNVIIKGSIEEKIVEICKGKDNMAASYLEGKERIKSPMRAPKLDKFTLGKMLGI</sequence>
<name>A0A5B8RH96_9VIRU</name>
<dbReference type="PANTHER" id="PTHR45626:SF17">
    <property type="entry name" value="HELICASE-LIKE TRANSCRIPTION FACTOR"/>
    <property type="match status" value="1"/>
</dbReference>
<dbReference type="GO" id="GO:0006281">
    <property type="term" value="P:DNA repair"/>
    <property type="evidence" value="ECO:0007669"/>
    <property type="project" value="TreeGrafter"/>
</dbReference>
<evidence type="ECO:0000256" key="4">
    <source>
        <dbReference type="ARBA" id="ARBA00022840"/>
    </source>
</evidence>
<evidence type="ECO:0008006" key="8">
    <source>
        <dbReference type="Google" id="ProtNLM"/>
    </source>
</evidence>
<feature type="domain" description="Helicase ATP-binding" evidence="5">
    <location>
        <begin position="59"/>
        <end position="264"/>
    </location>
</feature>
<proteinExistence type="predicted"/>
<dbReference type="InterPro" id="IPR038718">
    <property type="entry name" value="SNF2-like_sf"/>
</dbReference>
<organism evidence="7">
    <name type="scientific">Iridovirus Liz-CrIV</name>
    <dbReference type="NCBI Taxonomy" id="2594309"/>
    <lineage>
        <taxon>Viruses</taxon>
        <taxon>Varidnaviria</taxon>
        <taxon>Bamfordvirae</taxon>
        <taxon>Nucleocytoviricota</taxon>
        <taxon>Megaviricetes</taxon>
        <taxon>Pimascovirales</taxon>
        <taxon>Pimascovirales incertae sedis</taxon>
        <taxon>Iridoviridae</taxon>
    </lineage>
</organism>
<dbReference type="Pfam" id="PF00176">
    <property type="entry name" value="SNF2-rel_dom"/>
    <property type="match status" value="1"/>
</dbReference>
<dbReference type="Pfam" id="PF00271">
    <property type="entry name" value="Helicase_C"/>
    <property type="match status" value="1"/>
</dbReference>
<dbReference type="GO" id="GO:0004386">
    <property type="term" value="F:helicase activity"/>
    <property type="evidence" value="ECO:0007669"/>
    <property type="project" value="UniProtKB-KW"/>
</dbReference>
<dbReference type="SUPFAM" id="SSF52540">
    <property type="entry name" value="P-loop containing nucleoside triphosphate hydrolases"/>
    <property type="match status" value="2"/>
</dbReference>
<dbReference type="InterPro" id="IPR050628">
    <property type="entry name" value="SNF2_RAD54_helicase_TF"/>
</dbReference>
<dbReference type="CDD" id="cd18793">
    <property type="entry name" value="SF2_C_SNF"/>
    <property type="match status" value="1"/>
</dbReference>
<dbReference type="PROSITE" id="PS51192">
    <property type="entry name" value="HELICASE_ATP_BIND_1"/>
    <property type="match status" value="1"/>
</dbReference>
<dbReference type="InterPro" id="IPR001650">
    <property type="entry name" value="Helicase_C-like"/>
</dbReference>
<evidence type="ECO:0000259" key="6">
    <source>
        <dbReference type="PROSITE" id="PS51194"/>
    </source>
</evidence>
<protein>
    <recommendedName>
        <fullName evidence="8">Helicase</fullName>
    </recommendedName>
</protein>
<dbReference type="PROSITE" id="PS51194">
    <property type="entry name" value="HELICASE_CTER"/>
    <property type="match status" value="1"/>
</dbReference>
<keyword evidence="4" id="KW-0067">ATP-binding</keyword>
<dbReference type="GO" id="GO:0008094">
    <property type="term" value="F:ATP-dependent activity, acting on DNA"/>
    <property type="evidence" value="ECO:0007669"/>
    <property type="project" value="TreeGrafter"/>
</dbReference>
<accession>A0A5B8RH96</accession>
<dbReference type="EMBL" id="MN081869">
    <property type="protein sequence ID" value="QEA08250.1"/>
    <property type="molecule type" value="Genomic_DNA"/>
</dbReference>
<dbReference type="GO" id="GO:0016787">
    <property type="term" value="F:hydrolase activity"/>
    <property type="evidence" value="ECO:0007669"/>
    <property type="project" value="UniProtKB-KW"/>
</dbReference>
<dbReference type="InterPro" id="IPR027417">
    <property type="entry name" value="P-loop_NTPase"/>
</dbReference>
<dbReference type="InterPro" id="IPR014001">
    <property type="entry name" value="Helicase_ATP-bd"/>
</dbReference>
<dbReference type="GO" id="GO:0005524">
    <property type="term" value="F:ATP binding"/>
    <property type="evidence" value="ECO:0007669"/>
    <property type="project" value="UniProtKB-KW"/>
</dbReference>
<dbReference type="SMART" id="SM00487">
    <property type="entry name" value="DEXDc"/>
    <property type="match status" value="1"/>
</dbReference>
<dbReference type="PANTHER" id="PTHR45626">
    <property type="entry name" value="TRANSCRIPTION TERMINATION FACTOR 2-RELATED"/>
    <property type="match status" value="1"/>
</dbReference>
<keyword evidence="2" id="KW-0378">Hydrolase</keyword>
<dbReference type="Gene3D" id="3.40.50.10810">
    <property type="entry name" value="Tandem AAA-ATPase domain"/>
    <property type="match status" value="1"/>
</dbReference>
<evidence type="ECO:0000256" key="1">
    <source>
        <dbReference type="ARBA" id="ARBA00022741"/>
    </source>
</evidence>
<keyword evidence="3" id="KW-0347">Helicase</keyword>
<evidence type="ECO:0000259" key="5">
    <source>
        <dbReference type="PROSITE" id="PS51192"/>
    </source>
</evidence>